<evidence type="ECO:0000259" key="1">
    <source>
        <dbReference type="Pfam" id="PF00501"/>
    </source>
</evidence>
<dbReference type="eggNOG" id="KOG1178">
    <property type="taxonomic scope" value="Eukaryota"/>
</dbReference>
<dbReference type="SUPFAM" id="SSF56801">
    <property type="entry name" value="Acetyl-CoA synthetase-like"/>
    <property type="match status" value="1"/>
</dbReference>
<dbReference type="RefSeq" id="XP_009039439.1">
    <property type="nucleotide sequence ID" value="XM_009041191.1"/>
</dbReference>
<dbReference type="OMA" id="FDCAMFD"/>
<dbReference type="Proteomes" id="UP000002729">
    <property type="component" value="Unassembled WGS sequence"/>
</dbReference>
<dbReference type="Pfam" id="PF00501">
    <property type="entry name" value="AMP-binding"/>
    <property type="match status" value="1"/>
</dbReference>
<dbReference type="GO" id="GO:0031177">
    <property type="term" value="F:phosphopantetheine binding"/>
    <property type="evidence" value="ECO:0007669"/>
    <property type="project" value="TreeGrafter"/>
</dbReference>
<reference evidence="2 3" key="1">
    <citation type="journal article" date="2011" name="Proc. Natl. Acad. Sci. U.S.A.">
        <title>Niche of harmful alga Aureococcus anophagefferens revealed through ecogenomics.</title>
        <authorList>
            <person name="Gobler C.J."/>
            <person name="Berry D.L."/>
            <person name="Dyhrman S.T."/>
            <person name="Wilhelm S.W."/>
            <person name="Salamov A."/>
            <person name="Lobanov A.V."/>
            <person name="Zhang Y."/>
            <person name="Collier J.L."/>
            <person name="Wurch L.L."/>
            <person name="Kustka A.B."/>
            <person name="Dill B.D."/>
            <person name="Shah M."/>
            <person name="VerBerkmoes N.C."/>
            <person name="Kuo A."/>
            <person name="Terry A."/>
            <person name="Pangilinan J."/>
            <person name="Lindquist E.A."/>
            <person name="Lucas S."/>
            <person name="Paulsen I.T."/>
            <person name="Hattenrath-Lehmann T.K."/>
            <person name="Talmage S.C."/>
            <person name="Walker E.A."/>
            <person name="Koch F."/>
            <person name="Burson A.M."/>
            <person name="Marcoval M.A."/>
            <person name="Tang Y.Z."/>
            <person name="Lecleir G.R."/>
            <person name="Coyne K.J."/>
            <person name="Berg G.M."/>
            <person name="Bertrand E.M."/>
            <person name="Saito M.A."/>
            <person name="Gladyshev V.N."/>
            <person name="Grigoriev I.V."/>
        </authorList>
    </citation>
    <scope>NUCLEOTIDE SEQUENCE [LARGE SCALE GENOMIC DNA]</scope>
    <source>
        <strain evidence="3">CCMP 1984</strain>
    </source>
</reference>
<keyword evidence="3" id="KW-1185">Reference proteome</keyword>
<gene>
    <name evidence="2" type="ORF">AURANDRAFT_30124</name>
</gene>
<dbReference type="GO" id="GO:0005737">
    <property type="term" value="C:cytoplasm"/>
    <property type="evidence" value="ECO:0007669"/>
    <property type="project" value="TreeGrafter"/>
</dbReference>
<dbReference type="KEGG" id="aaf:AURANDRAFT_30124"/>
<dbReference type="GeneID" id="20220839"/>
<dbReference type="OrthoDB" id="189763at2759"/>
<sequence>SGAAYVPLDKVYPTNRLEAMLEDSKAVVTITAGDLGAKIAGFAQLDVGTLDLTKELPVDEDAEDASERWFGTRLAKCTRDDVAYCLFTSGSTGRPKGVPIAHGSLTNLLLSFAADKVASGGLLVDDAAAMGTLLAVTTVCFDIAGLELFLPLIVGAAVAVAREDEARDPAALRYLIDALDVDVLQATPASWRVLVDDGWMGDAKLVALCGGEALPGDLANALAPKVKTLLNVYGPTEATIWSTRHAVATDGFYPVGCVGAPCRNNSAHVLDGHGELRPVGVPGELALGGSGLSPGYLHRPDLSEGRFVAPAATLVEPAYWQPPGHPGGSVKRLYRTGDLCVRLPCGRLECLGRIDSQVKIRG</sequence>
<dbReference type="PANTHER" id="PTHR45527">
    <property type="entry name" value="NONRIBOSOMAL PEPTIDE SYNTHETASE"/>
    <property type="match status" value="1"/>
</dbReference>
<dbReference type="InterPro" id="IPR000873">
    <property type="entry name" value="AMP-dep_synth/lig_dom"/>
</dbReference>
<proteinExistence type="predicted"/>
<dbReference type="Gene3D" id="3.40.50.980">
    <property type="match status" value="2"/>
</dbReference>
<evidence type="ECO:0000313" key="3">
    <source>
        <dbReference type="Proteomes" id="UP000002729"/>
    </source>
</evidence>
<name>F0YGE7_AURAN</name>
<dbReference type="EMBL" id="GL833138">
    <property type="protein sequence ID" value="EGB05897.1"/>
    <property type="molecule type" value="Genomic_DNA"/>
</dbReference>
<feature type="non-terminal residue" evidence="2">
    <location>
        <position position="1"/>
    </location>
</feature>
<dbReference type="PANTHER" id="PTHR45527:SF1">
    <property type="entry name" value="FATTY ACID SYNTHASE"/>
    <property type="match status" value="1"/>
</dbReference>
<evidence type="ECO:0000313" key="2">
    <source>
        <dbReference type="EMBL" id="EGB05897.1"/>
    </source>
</evidence>
<feature type="non-terminal residue" evidence="2">
    <location>
        <position position="362"/>
    </location>
</feature>
<dbReference type="InParanoid" id="F0YGE7"/>
<dbReference type="AlphaFoldDB" id="F0YGE7"/>
<dbReference type="GO" id="GO:0044550">
    <property type="term" value="P:secondary metabolite biosynthetic process"/>
    <property type="evidence" value="ECO:0007669"/>
    <property type="project" value="TreeGrafter"/>
</dbReference>
<accession>F0YGE7</accession>
<organism evidence="3">
    <name type="scientific">Aureococcus anophagefferens</name>
    <name type="common">Harmful bloom alga</name>
    <dbReference type="NCBI Taxonomy" id="44056"/>
    <lineage>
        <taxon>Eukaryota</taxon>
        <taxon>Sar</taxon>
        <taxon>Stramenopiles</taxon>
        <taxon>Ochrophyta</taxon>
        <taxon>Pelagophyceae</taxon>
        <taxon>Pelagomonadales</taxon>
        <taxon>Pelagomonadaceae</taxon>
        <taxon>Aureococcus</taxon>
    </lineage>
</organism>
<protein>
    <recommendedName>
        <fullName evidence="1">AMP-dependent synthetase/ligase domain-containing protein</fullName>
    </recommendedName>
</protein>
<dbReference type="GO" id="GO:0043041">
    <property type="term" value="P:amino acid activation for nonribosomal peptide biosynthetic process"/>
    <property type="evidence" value="ECO:0007669"/>
    <property type="project" value="TreeGrafter"/>
</dbReference>
<feature type="domain" description="AMP-dependent synthetase/ligase" evidence="1">
    <location>
        <begin position="2"/>
        <end position="297"/>
    </location>
</feature>
<dbReference type="Gene3D" id="2.30.38.10">
    <property type="entry name" value="Luciferase, Domain 3"/>
    <property type="match status" value="1"/>
</dbReference>